<keyword evidence="2" id="KW-0863">Zinc-finger</keyword>
<evidence type="ECO:0000256" key="2">
    <source>
        <dbReference type="ARBA" id="ARBA00022771"/>
    </source>
</evidence>
<accession>A0A6P8Z4R4</accession>
<dbReference type="InterPro" id="IPR035896">
    <property type="entry name" value="AN1-like_Znf"/>
</dbReference>
<evidence type="ECO:0000313" key="6">
    <source>
        <dbReference type="RefSeq" id="XP_034247488.1"/>
    </source>
</evidence>
<dbReference type="RefSeq" id="XP_034247488.1">
    <property type="nucleotide sequence ID" value="XM_034391597.1"/>
</dbReference>
<evidence type="ECO:0000256" key="3">
    <source>
        <dbReference type="ARBA" id="ARBA00022833"/>
    </source>
</evidence>
<dbReference type="Gene3D" id="4.10.1110.10">
    <property type="entry name" value="AN1-like Zinc finger"/>
    <property type="match status" value="1"/>
</dbReference>
<name>A0A6P8Z4R4_THRPL</name>
<feature type="domain" description="AN1-type" evidence="4">
    <location>
        <begin position="10"/>
        <end position="50"/>
    </location>
</feature>
<dbReference type="OrthoDB" id="25675at2759"/>
<protein>
    <submittedName>
        <fullName evidence="6">AN1-type zinc finger protein 1-like</fullName>
    </submittedName>
</protein>
<dbReference type="GeneID" id="117648758"/>
<dbReference type="InParanoid" id="A0A6P8Z4R4"/>
<keyword evidence="3" id="KW-0862">Zinc</keyword>
<reference evidence="6" key="1">
    <citation type="submission" date="2025-08" db="UniProtKB">
        <authorList>
            <consortium name="RefSeq"/>
        </authorList>
    </citation>
    <scope>IDENTIFICATION</scope>
    <source>
        <tissue evidence="6">Total insect</tissue>
    </source>
</reference>
<gene>
    <name evidence="6" type="primary">LOC117648758</name>
</gene>
<keyword evidence="1" id="KW-0479">Metal-binding</keyword>
<dbReference type="KEGG" id="tpal:117648758"/>
<dbReference type="InterPro" id="IPR000058">
    <property type="entry name" value="Znf_AN1"/>
</dbReference>
<evidence type="ECO:0000313" key="5">
    <source>
        <dbReference type="Proteomes" id="UP000515158"/>
    </source>
</evidence>
<evidence type="ECO:0000256" key="1">
    <source>
        <dbReference type="ARBA" id="ARBA00022723"/>
    </source>
</evidence>
<organism evidence="6">
    <name type="scientific">Thrips palmi</name>
    <name type="common">Melon thrips</name>
    <dbReference type="NCBI Taxonomy" id="161013"/>
    <lineage>
        <taxon>Eukaryota</taxon>
        <taxon>Metazoa</taxon>
        <taxon>Ecdysozoa</taxon>
        <taxon>Arthropoda</taxon>
        <taxon>Hexapoda</taxon>
        <taxon>Insecta</taxon>
        <taxon>Pterygota</taxon>
        <taxon>Neoptera</taxon>
        <taxon>Paraneoptera</taxon>
        <taxon>Thysanoptera</taxon>
        <taxon>Terebrantia</taxon>
        <taxon>Thripoidea</taxon>
        <taxon>Thripidae</taxon>
        <taxon>Thrips</taxon>
    </lineage>
</organism>
<dbReference type="SUPFAM" id="SSF118310">
    <property type="entry name" value="AN1-like Zinc finger"/>
    <property type="match status" value="2"/>
</dbReference>
<dbReference type="Proteomes" id="UP000515158">
    <property type="component" value="Unplaced"/>
</dbReference>
<dbReference type="GO" id="GO:0008270">
    <property type="term" value="F:zinc ion binding"/>
    <property type="evidence" value="ECO:0007669"/>
    <property type="project" value="UniProtKB-KW"/>
</dbReference>
<evidence type="ECO:0000259" key="4">
    <source>
        <dbReference type="SMART" id="SM00154"/>
    </source>
</evidence>
<dbReference type="AlphaFoldDB" id="A0A6P8Z4R4"/>
<keyword evidence="5" id="KW-1185">Reference proteome</keyword>
<sequence>MDFQEIPVKCFVPLCNQRVLSNRSVCQYCMEQYCGQHFPPFSHNCSSGAHIFLVESQTIEHSALLHIQSYACSSEGCPEYGPMKLECCNCGKHFCQSHHRHGCLDPLRKELMAKRAQRETLRRHHEAIKESINNVVEAAIEKHLTRPGPKLALASQLKLMRMKQQAVGHQNIPMSNRAYFLVHWKSDDARGLDRKAIYVSKEWAVEQVTKMVGEQCNIFTMPWYTSCNDLRLFYMDGQLITENLTLLLKNLITEKNLVDGENILIGIL</sequence>
<dbReference type="SMART" id="SM00154">
    <property type="entry name" value="ZnF_AN1"/>
    <property type="match status" value="1"/>
</dbReference>
<proteinExistence type="predicted"/>